<evidence type="ECO:0000259" key="8">
    <source>
        <dbReference type="PROSITE" id="PS50850"/>
    </source>
</evidence>
<feature type="transmembrane region" description="Helical" evidence="7">
    <location>
        <begin position="372"/>
        <end position="396"/>
    </location>
</feature>
<dbReference type="OrthoDB" id="3613552at2"/>
<proteinExistence type="predicted"/>
<keyword evidence="3" id="KW-1003">Cell membrane</keyword>
<feature type="transmembrane region" description="Helical" evidence="7">
    <location>
        <begin position="168"/>
        <end position="197"/>
    </location>
</feature>
<sequence length="418" mass="45733">MPDNNQKDGTSIKRNRNFVFLLMGAFFSAPGYYVYLIGAEWLMLSITDDRFFFGMLFFAASVPRLLLLTSGGVIADRFNKRTVLFLSDMTRALLLFILILLVWTDTIAVWHLIVMAVLFGISDAFSHPAMNSLTPTLLEENQLQRGNSLMQMAQQISPILGPALGGSMIVFLGFTGVFIVSFVMLVIASLTVLQITITENEAKSSKKPLEELKDGFVYMMKNKLLLNIMVMALFINFFFSGPLSIGIPIIVKDIFESNALGLTIMECALGIGALSGAILLATRKNLKRPGLVLIQCTFGLGLLYVLTGASFHLIASACFVATMGFMTQLVNIPLVTMLQQSTEKKMLGRVMSVLMTVSTGLIPVSYAVTSSLIAMGVNIQYIIATGGIMVMLIALANSRNKRILGYQFSKQEASAEVS</sequence>
<evidence type="ECO:0000256" key="6">
    <source>
        <dbReference type="ARBA" id="ARBA00023136"/>
    </source>
</evidence>
<comment type="subcellular location">
    <subcellularLocation>
        <location evidence="1">Cell membrane</location>
        <topology evidence="1">Multi-pass membrane protein</topology>
    </subcellularLocation>
</comment>
<feature type="transmembrane region" description="Helical" evidence="7">
    <location>
        <begin position="224"/>
        <end position="247"/>
    </location>
</feature>
<dbReference type="PRINTS" id="PR01988">
    <property type="entry name" value="EXPORTERBACE"/>
</dbReference>
<accession>A0A516KL52</accession>
<evidence type="ECO:0000256" key="7">
    <source>
        <dbReference type="SAM" id="Phobius"/>
    </source>
</evidence>
<gene>
    <name evidence="9" type="ORF">FN924_05825</name>
</gene>
<keyword evidence="4 7" id="KW-0812">Transmembrane</keyword>
<feature type="transmembrane region" description="Helical" evidence="7">
    <location>
        <begin position="94"/>
        <end position="121"/>
    </location>
</feature>
<feature type="transmembrane region" description="Helical" evidence="7">
    <location>
        <begin position="346"/>
        <end position="366"/>
    </location>
</feature>
<dbReference type="AlphaFoldDB" id="A0A516KL52"/>
<evidence type="ECO:0000256" key="2">
    <source>
        <dbReference type="ARBA" id="ARBA00022448"/>
    </source>
</evidence>
<feature type="transmembrane region" description="Helical" evidence="7">
    <location>
        <begin position="18"/>
        <end position="39"/>
    </location>
</feature>
<evidence type="ECO:0000256" key="1">
    <source>
        <dbReference type="ARBA" id="ARBA00004651"/>
    </source>
</evidence>
<feature type="transmembrane region" description="Helical" evidence="7">
    <location>
        <begin position="259"/>
        <end position="282"/>
    </location>
</feature>
<feature type="transmembrane region" description="Helical" evidence="7">
    <location>
        <begin position="313"/>
        <end position="334"/>
    </location>
</feature>
<evidence type="ECO:0000313" key="9">
    <source>
        <dbReference type="EMBL" id="QDP42107.1"/>
    </source>
</evidence>
<keyword evidence="5 7" id="KW-1133">Transmembrane helix</keyword>
<keyword evidence="6 7" id="KW-0472">Membrane</keyword>
<dbReference type="CDD" id="cd06173">
    <property type="entry name" value="MFS_MefA_like"/>
    <property type="match status" value="1"/>
</dbReference>
<evidence type="ECO:0000256" key="5">
    <source>
        <dbReference type="ARBA" id="ARBA00022989"/>
    </source>
</evidence>
<dbReference type="GO" id="GO:0005886">
    <property type="term" value="C:plasma membrane"/>
    <property type="evidence" value="ECO:0007669"/>
    <property type="project" value="UniProtKB-SubCell"/>
</dbReference>
<evidence type="ECO:0000313" key="10">
    <source>
        <dbReference type="Proteomes" id="UP000315215"/>
    </source>
</evidence>
<keyword evidence="10" id="KW-1185">Reference proteome</keyword>
<dbReference type="PANTHER" id="PTHR23513:SF6">
    <property type="entry name" value="MAJOR FACILITATOR SUPERFAMILY ASSOCIATED DOMAIN-CONTAINING PROTEIN"/>
    <property type="match status" value="1"/>
</dbReference>
<dbReference type="InterPro" id="IPR022324">
    <property type="entry name" value="Bacilysin_exporter_BacE_put"/>
</dbReference>
<feature type="transmembrane region" description="Helical" evidence="7">
    <location>
        <begin position="51"/>
        <end position="74"/>
    </location>
</feature>
<evidence type="ECO:0000256" key="4">
    <source>
        <dbReference type="ARBA" id="ARBA00022692"/>
    </source>
</evidence>
<dbReference type="Gene3D" id="1.20.1250.20">
    <property type="entry name" value="MFS general substrate transporter like domains"/>
    <property type="match status" value="1"/>
</dbReference>
<dbReference type="KEGG" id="aqt:FN924_05825"/>
<dbReference type="PANTHER" id="PTHR23513">
    <property type="entry name" value="INTEGRAL MEMBRANE EFFLUX PROTEIN-RELATED"/>
    <property type="match status" value="1"/>
</dbReference>
<protein>
    <submittedName>
        <fullName evidence="9">MFS transporter</fullName>
    </submittedName>
</protein>
<dbReference type="InterPro" id="IPR020846">
    <property type="entry name" value="MFS_dom"/>
</dbReference>
<organism evidence="9 10">
    <name type="scientific">Radiobacillus deserti</name>
    <dbReference type="NCBI Taxonomy" id="2594883"/>
    <lineage>
        <taxon>Bacteria</taxon>
        <taxon>Bacillati</taxon>
        <taxon>Bacillota</taxon>
        <taxon>Bacilli</taxon>
        <taxon>Bacillales</taxon>
        <taxon>Bacillaceae</taxon>
        <taxon>Radiobacillus</taxon>
    </lineage>
</organism>
<dbReference type="InterPro" id="IPR011701">
    <property type="entry name" value="MFS"/>
</dbReference>
<dbReference type="Proteomes" id="UP000315215">
    <property type="component" value="Chromosome"/>
</dbReference>
<reference evidence="9 10" key="1">
    <citation type="submission" date="2019-07" db="EMBL/GenBank/DDBJ databases">
        <authorList>
            <person name="Li J."/>
        </authorList>
    </citation>
    <scope>NUCLEOTIDE SEQUENCE [LARGE SCALE GENOMIC DNA]</scope>
    <source>
        <strain evidence="9 10">TKL69</strain>
    </source>
</reference>
<feature type="domain" description="Major facilitator superfamily (MFS) profile" evidence="8">
    <location>
        <begin position="17"/>
        <end position="402"/>
    </location>
</feature>
<feature type="transmembrane region" description="Helical" evidence="7">
    <location>
        <begin position="289"/>
        <end position="307"/>
    </location>
</feature>
<dbReference type="SUPFAM" id="SSF103473">
    <property type="entry name" value="MFS general substrate transporter"/>
    <property type="match status" value="1"/>
</dbReference>
<dbReference type="EMBL" id="CP041666">
    <property type="protein sequence ID" value="QDP42107.1"/>
    <property type="molecule type" value="Genomic_DNA"/>
</dbReference>
<keyword evidence="2" id="KW-0813">Transport</keyword>
<dbReference type="InterPro" id="IPR036259">
    <property type="entry name" value="MFS_trans_sf"/>
</dbReference>
<evidence type="ECO:0000256" key="3">
    <source>
        <dbReference type="ARBA" id="ARBA00022475"/>
    </source>
</evidence>
<dbReference type="PROSITE" id="PS50850">
    <property type="entry name" value="MFS"/>
    <property type="match status" value="1"/>
</dbReference>
<dbReference type="Pfam" id="PF07690">
    <property type="entry name" value="MFS_1"/>
    <property type="match status" value="1"/>
</dbReference>
<name>A0A516KL52_9BACI</name>
<dbReference type="GO" id="GO:0022857">
    <property type="term" value="F:transmembrane transporter activity"/>
    <property type="evidence" value="ECO:0007669"/>
    <property type="project" value="InterPro"/>
</dbReference>